<dbReference type="Gene3D" id="2.60.40.420">
    <property type="entry name" value="Cupredoxins - blue copper proteins"/>
    <property type="match status" value="3"/>
</dbReference>
<dbReference type="CDD" id="cd13889">
    <property type="entry name" value="CuRO_3_BOD"/>
    <property type="match status" value="1"/>
</dbReference>
<dbReference type="PANTHER" id="PTHR48267">
    <property type="entry name" value="CUPREDOXIN SUPERFAMILY PROTEIN"/>
    <property type="match status" value="1"/>
</dbReference>
<evidence type="ECO:0000256" key="2">
    <source>
        <dbReference type="ARBA" id="ARBA00023008"/>
    </source>
</evidence>
<dbReference type="Pfam" id="PF07732">
    <property type="entry name" value="Cu-oxidase_3"/>
    <property type="match status" value="1"/>
</dbReference>
<name>A0AA39L9J6_SARSR</name>
<comment type="similarity">
    <text evidence="1">Belongs to the multicopper oxidase family.</text>
</comment>
<dbReference type="InterPro" id="IPR011707">
    <property type="entry name" value="Cu-oxidase-like_N"/>
</dbReference>
<dbReference type="InterPro" id="IPR045087">
    <property type="entry name" value="Cu-oxidase_fam"/>
</dbReference>
<proteinExistence type="inferred from homology"/>
<comment type="caution">
    <text evidence="6">The sequence shown here is derived from an EMBL/GenBank/DDBJ whole genome shotgun (WGS) entry which is preliminary data.</text>
</comment>
<dbReference type="Proteomes" id="UP001175261">
    <property type="component" value="Unassembled WGS sequence"/>
</dbReference>
<organism evidence="6 7">
    <name type="scientific">Sarocladium strictum</name>
    <name type="common">Black bundle disease fungus</name>
    <name type="synonym">Acremonium strictum</name>
    <dbReference type="NCBI Taxonomy" id="5046"/>
    <lineage>
        <taxon>Eukaryota</taxon>
        <taxon>Fungi</taxon>
        <taxon>Dikarya</taxon>
        <taxon>Ascomycota</taxon>
        <taxon>Pezizomycotina</taxon>
        <taxon>Sordariomycetes</taxon>
        <taxon>Hypocreomycetidae</taxon>
        <taxon>Hypocreales</taxon>
        <taxon>Sarocladiaceae</taxon>
        <taxon>Sarocladium</taxon>
    </lineage>
</organism>
<accession>A0AA39L9J6</accession>
<dbReference type="AlphaFoldDB" id="A0AA39L9J6"/>
<evidence type="ECO:0000259" key="5">
    <source>
        <dbReference type="Pfam" id="PF07732"/>
    </source>
</evidence>
<evidence type="ECO:0000256" key="1">
    <source>
        <dbReference type="ARBA" id="ARBA00010609"/>
    </source>
</evidence>
<evidence type="ECO:0000313" key="7">
    <source>
        <dbReference type="Proteomes" id="UP001175261"/>
    </source>
</evidence>
<sequence length="580" mass="64885">MFFSRMAGATALSSLTLFVRGQQDWTGTPFAAPYGEALHIPPVKQPVMQVTNPVTNQPIDYYEIEIKPFQKEVFPGLGSSSLVGYDGMSPGPTFLIEKGREAVVRFTNKADTDSVVHLHGSYSRAPWDGWAEDKIGPDEYKDYYWPNSQSARLSWYHDHAMDHTAVNAYFGQAGGYIIRDPAEASLGLPSGYGEYEIPLILESKSYNPDGTLIPPGGSASGSSFTNLIHVNGKTWPYFKVEPRKYRFRLLDATLSRTFELFLSEEAGSERIPFQVISSDSGLLTEPVTTSTLSISMAERYDIVVDFAPLAGQNITLRNVAAASTVFAELNNIIRFVVDDEEVEDPSSVPSTLRELPVTPPSDSTVSHEFRFANTNGRWTINEVGFSDPARVLANVPRGTVEVWEFQHLGGPVHPIHVHLVDFRILSRTGGTRSVQAYEQKGLKDVVWLGPGDTIRIEAWYAPWDGLYMFHCHNMLHEDNEMMAAFNVTQLQDLGYPETSFADPMEQRWRAIAFDAQDYDADAIKTKIEAMALLQPYNNIAEVEEVLNDFWDHPEEATRVGDPSIVKARRISRIERSKIAQ</sequence>
<feature type="signal peptide" evidence="3">
    <location>
        <begin position="1"/>
        <end position="21"/>
    </location>
</feature>
<dbReference type="GO" id="GO:0005507">
    <property type="term" value="F:copper ion binding"/>
    <property type="evidence" value="ECO:0007669"/>
    <property type="project" value="InterPro"/>
</dbReference>
<feature type="domain" description="Plastocyanin-like" evidence="4">
    <location>
        <begin position="362"/>
        <end position="488"/>
    </location>
</feature>
<keyword evidence="3" id="KW-0732">Signal</keyword>
<dbReference type="InterPro" id="IPR008972">
    <property type="entry name" value="Cupredoxin"/>
</dbReference>
<evidence type="ECO:0000259" key="4">
    <source>
        <dbReference type="Pfam" id="PF07731"/>
    </source>
</evidence>
<keyword evidence="2" id="KW-0186">Copper</keyword>
<feature type="chain" id="PRO_5041236601" description="Bilirubin oxidase" evidence="3">
    <location>
        <begin position="22"/>
        <end position="580"/>
    </location>
</feature>
<reference evidence="6" key="1">
    <citation type="submission" date="2022-10" db="EMBL/GenBank/DDBJ databases">
        <title>Determination and structural analysis of whole genome sequence of Sarocladium strictum F4-1.</title>
        <authorList>
            <person name="Hu L."/>
            <person name="Jiang Y."/>
        </authorList>
    </citation>
    <scope>NUCLEOTIDE SEQUENCE</scope>
    <source>
        <strain evidence="6">F4-1</strain>
    </source>
</reference>
<dbReference type="SUPFAM" id="SSF49503">
    <property type="entry name" value="Cupredoxins"/>
    <property type="match status" value="3"/>
</dbReference>
<dbReference type="Pfam" id="PF07731">
    <property type="entry name" value="Cu-oxidase_2"/>
    <property type="match status" value="1"/>
</dbReference>
<evidence type="ECO:0000313" key="6">
    <source>
        <dbReference type="EMBL" id="KAK0389117.1"/>
    </source>
</evidence>
<dbReference type="EMBL" id="JAPDFR010000002">
    <property type="protein sequence ID" value="KAK0389117.1"/>
    <property type="molecule type" value="Genomic_DNA"/>
</dbReference>
<evidence type="ECO:0000256" key="3">
    <source>
        <dbReference type="SAM" id="SignalP"/>
    </source>
</evidence>
<evidence type="ECO:0008006" key="8">
    <source>
        <dbReference type="Google" id="ProtNLM"/>
    </source>
</evidence>
<protein>
    <recommendedName>
        <fullName evidence="8">Bilirubin oxidase</fullName>
    </recommendedName>
</protein>
<dbReference type="GO" id="GO:0016491">
    <property type="term" value="F:oxidoreductase activity"/>
    <property type="evidence" value="ECO:0007669"/>
    <property type="project" value="InterPro"/>
</dbReference>
<gene>
    <name evidence="6" type="ORF">NLU13_2692</name>
</gene>
<keyword evidence="7" id="KW-1185">Reference proteome</keyword>
<dbReference type="PANTHER" id="PTHR48267:SF1">
    <property type="entry name" value="BILIRUBIN OXIDASE"/>
    <property type="match status" value="1"/>
</dbReference>
<dbReference type="InterPro" id="IPR011706">
    <property type="entry name" value="Cu-oxidase_C"/>
</dbReference>
<feature type="domain" description="Plastocyanin-like" evidence="5">
    <location>
        <begin position="80"/>
        <end position="182"/>
    </location>
</feature>